<evidence type="ECO:0000313" key="5">
    <source>
        <dbReference type="EMBL" id="VUX09653.1"/>
    </source>
</evidence>
<dbReference type="OrthoDB" id="9794459at2"/>
<dbReference type="Gene3D" id="3.30.70.1710">
    <property type="match status" value="1"/>
</dbReference>
<proteinExistence type="predicted"/>
<dbReference type="EMBL" id="CABHNA010000054">
    <property type="protein sequence ID" value="VUX09653.1"/>
    <property type="molecule type" value="Genomic_DNA"/>
</dbReference>
<dbReference type="SUPFAM" id="SSF143414">
    <property type="entry name" value="CcmK-like"/>
    <property type="match status" value="1"/>
</dbReference>
<evidence type="ECO:0000256" key="1">
    <source>
        <dbReference type="ARBA" id="ARBA00024322"/>
    </source>
</evidence>
<comment type="subcellular location">
    <subcellularLocation>
        <location evidence="1">Bacterial microcompartment</location>
    </subcellularLocation>
</comment>
<accession>A0A173SPY4</accession>
<dbReference type="RefSeq" id="WP_015529622.1">
    <property type="nucleotide sequence ID" value="NZ_CABHNA010000054.1"/>
</dbReference>
<keyword evidence="7" id="KW-1185">Reference proteome</keyword>
<dbReference type="PANTHER" id="PTHR40449:SF2">
    <property type="entry name" value="BACTERIAL MICROCOMPARTMENT SHELL PROTEIN EUTS"/>
    <property type="match status" value="1"/>
</dbReference>
<reference evidence="5 7" key="2">
    <citation type="submission" date="2019-07" db="EMBL/GenBank/DDBJ databases">
        <authorList>
            <person name="Hibberd C M."/>
            <person name="Gehrig L. J."/>
            <person name="Chang H.-W."/>
            <person name="Venkatesh S."/>
        </authorList>
    </citation>
    <scope>NUCLEOTIDE SEQUENCE [LARGE SCALE GENOMIC DNA]</scope>
    <source>
        <strain evidence="5">Ruminococcus_torques_SSTS_Bg7063</strain>
    </source>
</reference>
<dbReference type="InterPro" id="IPR037233">
    <property type="entry name" value="CcmK-like_sf"/>
</dbReference>
<name>A0A173SPY4_9FIRM</name>
<organism evidence="4 6">
    <name type="scientific">[Ruminococcus] torques</name>
    <dbReference type="NCBI Taxonomy" id="33039"/>
    <lineage>
        <taxon>Bacteria</taxon>
        <taxon>Bacillati</taxon>
        <taxon>Bacillota</taxon>
        <taxon>Clostridia</taxon>
        <taxon>Lachnospirales</taxon>
        <taxon>Lachnospiraceae</taxon>
        <taxon>Mediterraneibacter</taxon>
    </lineage>
</organism>
<dbReference type="InterPro" id="IPR009307">
    <property type="entry name" value="EutS/PduU/CutR"/>
</dbReference>
<dbReference type="Proteomes" id="UP000078383">
    <property type="component" value="Unassembled WGS sequence"/>
</dbReference>
<dbReference type="AlphaFoldDB" id="A0A173SPY4"/>
<evidence type="ECO:0000259" key="3">
    <source>
        <dbReference type="SMART" id="SM00877"/>
    </source>
</evidence>
<protein>
    <submittedName>
        <fullName evidence="4">Propanediol utilization protein PduU</fullName>
    </submittedName>
</protein>
<evidence type="ECO:0000256" key="2">
    <source>
        <dbReference type="ARBA" id="ARBA00024446"/>
    </source>
</evidence>
<evidence type="ECO:0000313" key="7">
    <source>
        <dbReference type="Proteomes" id="UP000363661"/>
    </source>
</evidence>
<dbReference type="EMBL" id="CZBX01000005">
    <property type="protein sequence ID" value="CUQ86404.1"/>
    <property type="molecule type" value="Genomic_DNA"/>
</dbReference>
<dbReference type="Pfam" id="PF00936">
    <property type="entry name" value="BMC"/>
    <property type="match status" value="1"/>
</dbReference>
<gene>
    <name evidence="4" type="primary">pduU_2</name>
    <name evidence="4" type="ORF">ERS852502_01342</name>
    <name evidence="5" type="ORF">RTSSTS7063_01565</name>
</gene>
<dbReference type="GO" id="GO:0031469">
    <property type="term" value="C:bacterial microcompartment"/>
    <property type="evidence" value="ECO:0007669"/>
    <property type="project" value="UniProtKB-SubCell"/>
</dbReference>
<evidence type="ECO:0000313" key="4">
    <source>
        <dbReference type="EMBL" id="CUQ86404.1"/>
    </source>
</evidence>
<dbReference type="SMART" id="SM00877">
    <property type="entry name" value="BMC"/>
    <property type="match status" value="1"/>
</dbReference>
<reference evidence="4 6" key="1">
    <citation type="submission" date="2015-09" db="EMBL/GenBank/DDBJ databases">
        <authorList>
            <consortium name="Pathogen Informatics"/>
        </authorList>
    </citation>
    <scope>NUCLEOTIDE SEQUENCE [LARGE SCALE GENOMIC DNA]</scope>
    <source>
        <strain evidence="4 6">2789STDY5834889</strain>
    </source>
</reference>
<dbReference type="PANTHER" id="PTHR40449">
    <property type="entry name" value="ETHANOLAMINE UTILIZATION PROTEIN EUTS"/>
    <property type="match status" value="1"/>
</dbReference>
<sequence>MERERITREELMERLFHDDYENLKGKKLRMTRVRVPGKEVCMAHIISRSDEVIYQNLGLHIGTHEGEDHTGESIGLLRFTPWEAVVVAADVAFKSADVEIGFMDRFCGTLILTGGLTQVQTAVEEVVRFFNERLGFAVCEVHRS</sequence>
<keyword evidence="2" id="KW-1283">Bacterial microcompartment</keyword>
<evidence type="ECO:0000313" key="6">
    <source>
        <dbReference type="Proteomes" id="UP000078383"/>
    </source>
</evidence>
<dbReference type="Proteomes" id="UP000363661">
    <property type="component" value="Unassembled WGS sequence"/>
</dbReference>
<feature type="domain" description="Bacterial microcompartment" evidence="3">
    <location>
        <begin position="72"/>
        <end position="144"/>
    </location>
</feature>
<dbReference type="InterPro" id="IPR000249">
    <property type="entry name" value="BMC_dom"/>
</dbReference>